<reference evidence="1 2" key="1">
    <citation type="submission" date="2018-01" db="EMBL/GenBank/DDBJ databases">
        <title>Metagenomic assembled genomes from two thermal pools in the Uzon Caldera, Kamchatka, Russia.</title>
        <authorList>
            <person name="Wilkins L."/>
            <person name="Ettinger C."/>
        </authorList>
    </citation>
    <scope>NUCLEOTIDE SEQUENCE [LARGE SCALE GENOMIC DNA]</scope>
    <source>
        <strain evidence="1">ZAV-02</strain>
    </source>
</reference>
<name>A0A2J6XFX9_9CHLR</name>
<evidence type="ECO:0000313" key="1">
    <source>
        <dbReference type="EMBL" id="PMP87201.1"/>
    </source>
</evidence>
<dbReference type="Proteomes" id="UP000243376">
    <property type="component" value="Unassembled WGS sequence"/>
</dbReference>
<protein>
    <submittedName>
        <fullName evidence="1">Uncharacterized protein</fullName>
    </submittedName>
</protein>
<dbReference type="EMBL" id="PNIQ01000033">
    <property type="protein sequence ID" value="PMP87201.1"/>
    <property type="molecule type" value="Genomic_DNA"/>
</dbReference>
<dbReference type="AlphaFoldDB" id="A0A2J6XFX9"/>
<sequence length="92" mass="10304">MSLRAAGGGEAIPRNSGSCAYMRLLLLKRELHRKDSKVGGAYNSSARKRKIRLSMVNEMHNQSSSPPVALEPRYITRVPNEQIILYEGLIHI</sequence>
<evidence type="ECO:0000313" key="2">
    <source>
        <dbReference type="Proteomes" id="UP000243376"/>
    </source>
</evidence>
<gene>
    <name evidence="1" type="ORF">C0184_00430</name>
</gene>
<organism evidence="1 2">
    <name type="scientific">Chloroflexus aggregans</name>
    <dbReference type="NCBI Taxonomy" id="152260"/>
    <lineage>
        <taxon>Bacteria</taxon>
        <taxon>Bacillati</taxon>
        <taxon>Chloroflexota</taxon>
        <taxon>Chloroflexia</taxon>
        <taxon>Chloroflexales</taxon>
        <taxon>Chloroflexineae</taxon>
        <taxon>Chloroflexaceae</taxon>
        <taxon>Chloroflexus</taxon>
    </lineage>
</organism>
<proteinExistence type="predicted"/>
<comment type="caution">
    <text evidence="1">The sequence shown here is derived from an EMBL/GenBank/DDBJ whole genome shotgun (WGS) entry which is preliminary data.</text>
</comment>
<accession>A0A2J6XFX9</accession>